<feature type="compositionally biased region" description="Acidic residues" evidence="5">
    <location>
        <begin position="534"/>
        <end position="544"/>
    </location>
</feature>
<dbReference type="PROSITE" id="PS51705">
    <property type="entry name" value="G_HFLX"/>
    <property type="match status" value="1"/>
</dbReference>
<dbReference type="Proteomes" id="UP001230188">
    <property type="component" value="Unassembled WGS sequence"/>
</dbReference>
<proteinExistence type="inferred from homology"/>
<protein>
    <recommendedName>
        <fullName evidence="6">Hflx-type G domain-containing protein</fullName>
    </recommendedName>
</protein>
<dbReference type="GO" id="GO:0043022">
    <property type="term" value="F:ribosome binding"/>
    <property type="evidence" value="ECO:0007669"/>
    <property type="project" value="TreeGrafter"/>
</dbReference>
<keyword evidence="8" id="KW-1185">Reference proteome</keyword>
<feature type="region of interest" description="Disordered" evidence="5">
    <location>
        <begin position="530"/>
        <end position="579"/>
    </location>
</feature>
<keyword evidence="1" id="KW-0479">Metal-binding</keyword>
<evidence type="ECO:0000256" key="5">
    <source>
        <dbReference type="SAM" id="MobiDB-lite"/>
    </source>
</evidence>
<dbReference type="Gene3D" id="6.10.250.2860">
    <property type="match status" value="1"/>
</dbReference>
<dbReference type="Pfam" id="PF01926">
    <property type="entry name" value="MMR_HSR1"/>
    <property type="match status" value="1"/>
</dbReference>
<keyword evidence="4" id="KW-0342">GTP-binding</keyword>
<evidence type="ECO:0000259" key="6">
    <source>
        <dbReference type="PROSITE" id="PS51705"/>
    </source>
</evidence>
<dbReference type="InterPro" id="IPR016496">
    <property type="entry name" value="GTPase_HflX"/>
</dbReference>
<dbReference type="NCBIfam" id="TIGR03156">
    <property type="entry name" value="GTP_HflX"/>
    <property type="match status" value="1"/>
</dbReference>
<keyword evidence="3" id="KW-0460">Magnesium</keyword>
<dbReference type="InterPro" id="IPR025121">
    <property type="entry name" value="GTPase_HflX_N"/>
</dbReference>
<evidence type="ECO:0000313" key="8">
    <source>
        <dbReference type="Proteomes" id="UP001230188"/>
    </source>
</evidence>
<comment type="caution">
    <text evidence="7">The sequence shown here is derived from an EMBL/GenBank/DDBJ whole genome shotgun (WGS) entry which is preliminary data.</text>
</comment>
<dbReference type="InterPro" id="IPR032305">
    <property type="entry name" value="GTP-bd_M"/>
</dbReference>
<dbReference type="InterPro" id="IPR006073">
    <property type="entry name" value="GTP-bd"/>
</dbReference>
<dbReference type="InterPro" id="IPR042108">
    <property type="entry name" value="GTPase_HflX_N_sf"/>
</dbReference>
<dbReference type="EMBL" id="JAQMWT010000673">
    <property type="protein sequence ID" value="KAJ8598436.1"/>
    <property type="molecule type" value="Genomic_DNA"/>
</dbReference>
<organism evidence="7 8">
    <name type="scientific">Chrysophaeum taylorii</name>
    <dbReference type="NCBI Taxonomy" id="2483200"/>
    <lineage>
        <taxon>Eukaryota</taxon>
        <taxon>Sar</taxon>
        <taxon>Stramenopiles</taxon>
        <taxon>Ochrophyta</taxon>
        <taxon>Pelagophyceae</taxon>
        <taxon>Pelagomonadales</taxon>
        <taxon>Pelagomonadaceae</taxon>
        <taxon>Chrysophaeum</taxon>
    </lineage>
</organism>
<dbReference type="GO" id="GO:0046872">
    <property type="term" value="F:metal ion binding"/>
    <property type="evidence" value="ECO:0007669"/>
    <property type="project" value="UniProtKB-KW"/>
</dbReference>
<keyword evidence="2" id="KW-0547">Nucleotide-binding</keyword>
<evidence type="ECO:0000256" key="4">
    <source>
        <dbReference type="ARBA" id="ARBA00023134"/>
    </source>
</evidence>
<dbReference type="SUPFAM" id="SSF52540">
    <property type="entry name" value="P-loop containing nucleoside triphosphate hydrolases"/>
    <property type="match status" value="1"/>
</dbReference>
<feature type="compositionally biased region" description="Acidic residues" evidence="5">
    <location>
        <begin position="561"/>
        <end position="571"/>
    </location>
</feature>
<dbReference type="PANTHER" id="PTHR10229:SF0">
    <property type="entry name" value="GTP-BINDING PROTEIN 6-RELATED"/>
    <property type="match status" value="1"/>
</dbReference>
<dbReference type="CDD" id="cd01878">
    <property type="entry name" value="HflX"/>
    <property type="match status" value="1"/>
</dbReference>
<dbReference type="Pfam" id="PF16360">
    <property type="entry name" value="GTP-bdg_M"/>
    <property type="match status" value="1"/>
</dbReference>
<dbReference type="InterPro" id="IPR027417">
    <property type="entry name" value="P-loop_NTPase"/>
</dbReference>
<evidence type="ECO:0000313" key="7">
    <source>
        <dbReference type="EMBL" id="KAJ8598436.1"/>
    </source>
</evidence>
<dbReference type="Gene3D" id="3.40.50.11060">
    <property type="entry name" value="GTPase HflX, N-terminal domain"/>
    <property type="match status" value="1"/>
</dbReference>
<dbReference type="HAMAP" id="MF_00900">
    <property type="entry name" value="GTPase_HflX"/>
    <property type="match status" value="1"/>
</dbReference>
<feature type="domain" description="Hflx-type G" evidence="6">
    <location>
        <begin position="298"/>
        <end position="475"/>
    </location>
</feature>
<evidence type="ECO:0000256" key="1">
    <source>
        <dbReference type="ARBA" id="ARBA00022723"/>
    </source>
</evidence>
<sequence>MGLEGRLRLRGVAAAESAYAAAELAAAAAAMEDEFLVSSPFAHLDASEAKAAALALNTSAWPSAYLVGIDVTSRRGAAKLAEQRRRGFSSVLEAASSAADWAVGDSLEELERLCETARLRVAGSTFQRLERANGATMVGKGKLAEVAELVAATGADAVVFDDELTLAQQRNVMAELAEKGCPASLQVLDRTQLVLQIFSERARTREAKTQVALARAEYMLPRLATFMTTGAGMELRGGSGGGGGGGGAYLRGAGETQLEMDRRLYGKRIQRLKKSLDDVAAKRRAIRDRKLARADELPLVALVGYTNAGKTSLLNALSDAAEPLYADDKLFATLDPTTRRVALPAGRACKLADTVGFLQKLPTRLIASFRATLEEISDATLIIHVVDASSTLAKNHVDSVNAILDELAPPDAPRIPQIRVLNKLDRLVSDDDDDEDLATAALEIGARVVARTSATRGDGIDELLRQIDNELSAMNAPVHCLVPFTQGHLLSEIYQTGTVVDLEHLDTGTRIKARVPQALCSKLAKFALEKHSDDDDDDDDDDDAPLLATRQQDQLLRSGQNEEEEEEEADEVATPQSTF</sequence>
<dbReference type="Gene3D" id="3.40.50.300">
    <property type="entry name" value="P-loop containing nucleotide triphosphate hydrolases"/>
    <property type="match status" value="1"/>
</dbReference>
<feature type="compositionally biased region" description="Polar residues" evidence="5">
    <location>
        <begin position="549"/>
        <end position="559"/>
    </location>
</feature>
<dbReference type="InterPro" id="IPR030394">
    <property type="entry name" value="G_HFLX_dom"/>
</dbReference>
<evidence type="ECO:0000256" key="3">
    <source>
        <dbReference type="ARBA" id="ARBA00022842"/>
    </source>
</evidence>
<accession>A0AAD7U577</accession>
<dbReference type="Pfam" id="PF13167">
    <property type="entry name" value="GTP-bdg_N"/>
    <property type="match status" value="1"/>
</dbReference>
<gene>
    <name evidence="7" type="ORF">CTAYLR_006848</name>
</gene>
<reference evidence="7" key="1">
    <citation type="submission" date="2023-01" db="EMBL/GenBank/DDBJ databases">
        <title>Metagenome sequencing of chrysophaentin producing Chrysophaeum taylorii.</title>
        <authorList>
            <person name="Davison J."/>
            <person name="Bewley C."/>
        </authorList>
    </citation>
    <scope>NUCLEOTIDE SEQUENCE</scope>
    <source>
        <strain evidence="7">NIES-1699</strain>
    </source>
</reference>
<dbReference type="GO" id="GO:0005737">
    <property type="term" value="C:cytoplasm"/>
    <property type="evidence" value="ECO:0007669"/>
    <property type="project" value="TreeGrafter"/>
</dbReference>
<evidence type="ECO:0000256" key="2">
    <source>
        <dbReference type="ARBA" id="ARBA00022741"/>
    </source>
</evidence>
<dbReference type="AlphaFoldDB" id="A0AAD7U577"/>
<dbReference type="GO" id="GO:0005525">
    <property type="term" value="F:GTP binding"/>
    <property type="evidence" value="ECO:0007669"/>
    <property type="project" value="UniProtKB-KW"/>
</dbReference>
<dbReference type="PRINTS" id="PR00326">
    <property type="entry name" value="GTP1OBG"/>
</dbReference>
<dbReference type="PANTHER" id="PTHR10229">
    <property type="entry name" value="GTP-BINDING PROTEIN HFLX"/>
    <property type="match status" value="1"/>
</dbReference>
<name>A0AAD7U577_9STRA</name>